<accession>E4XRM4</accession>
<dbReference type="InParanoid" id="E4XRM4"/>
<evidence type="ECO:0000256" key="3">
    <source>
        <dbReference type="PROSITE-ProRule" id="PRU00221"/>
    </source>
</evidence>
<sequence length="360" mass="39818">MDISKPQILTYAEKSVNYTVHCSRWIPQSNRFVALGERPRGTGAFQIYELNGPEIKNTVDTEKTGAFRCGTFKASDTRQLAVGDFHGKMSIIDLENHSKPVYVSDAHNGIINSIDGCGGARGHGAPEIVTGGKDGCVRVWDPRQKNVPVAEIEPEDGQKENARDCWAVAFGNAFNAEDRMIAAGFDNGDVKLFDLKAMKIQWSTNIQNGVCSLSFDRMDIEMNKLVASTLENKIHIWDLRTQHKTEGFAHHVFRHDDNDAATSTTVWSACHLPQNRDIFATAGGNGTMNVWQYKYPDKRVEEKGGEKVGVAGTAELIQKQILATQPINCIDFHPDKCGLAVMSGYDQALRVALVSKLNNY</sequence>
<keyword evidence="2" id="KW-0677">Repeat</keyword>
<dbReference type="FunCoup" id="E4XRM4">
    <property type="interactions" value="137"/>
</dbReference>
<dbReference type="OrthoDB" id="10248252at2759"/>
<protein>
    <recommendedName>
        <fullName evidence="6">WD repeat-containing protein 92</fullName>
    </recommendedName>
</protein>
<evidence type="ECO:0000313" key="5">
    <source>
        <dbReference type="Proteomes" id="UP000001307"/>
    </source>
</evidence>
<organism evidence="4">
    <name type="scientific">Oikopleura dioica</name>
    <name type="common">Tunicate</name>
    <dbReference type="NCBI Taxonomy" id="34765"/>
    <lineage>
        <taxon>Eukaryota</taxon>
        <taxon>Metazoa</taxon>
        <taxon>Chordata</taxon>
        <taxon>Tunicata</taxon>
        <taxon>Appendicularia</taxon>
        <taxon>Copelata</taxon>
        <taxon>Oikopleuridae</taxon>
        <taxon>Oikopleura</taxon>
    </lineage>
</organism>
<keyword evidence="5" id="KW-1185">Reference proteome</keyword>
<evidence type="ECO:0008006" key="6">
    <source>
        <dbReference type="Google" id="ProtNLM"/>
    </source>
</evidence>
<proteinExistence type="predicted"/>
<evidence type="ECO:0000256" key="2">
    <source>
        <dbReference type="ARBA" id="ARBA00022737"/>
    </source>
</evidence>
<evidence type="ECO:0000256" key="1">
    <source>
        <dbReference type="ARBA" id="ARBA00022574"/>
    </source>
</evidence>
<dbReference type="Proteomes" id="UP000001307">
    <property type="component" value="Unassembled WGS sequence"/>
</dbReference>
<dbReference type="AlphaFoldDB" id="E4XRM4"/>
<dbReference type="EMBL" id="FN653121">
    <property type="protein sequence ID" value="CBY12440.1"/>
    <property type="molecule type" value="Genomic_DNA"/>
</dbReference>
<dbReference type="PROSITE" id="PS50082">
    <property type="entry name" value="WD_REPEATS_2"/>
    <property type="match status" value="1"/>
</dbReference>
<feature type="repeat" description="WD" evidence="3">
    <location>
        <begin position="128"/>
        <end position="141"/>
    </location>
</feature>
<reference evidence="4" key="1">
    <citation type="journal article" date="2010" name="Science">
        <title>Plasticity of animal genome architecture unmasked by rapid evolution of a pelagic tunicate.</title>
        <authorList>
            <person name="Denoeud F."/>
            <person name="Henriet S."/>
            <person name="Mungpakdee S."/>
            <person name="Aury J.M."/>
            <person name="Da Silva C."/>
            <person name="Brinkmann H."/>
            <person name="Mikhaleva J."/>
            <person name="Olsen L.C."/>
            <person name="Jubin C."/>
            <person name="Canestro C."/>
            <person name="Bouquet J.M."/>
            <person name="Danks G."/>
            <person name="Poulain J."/>
            <person name="Campsteijn C."/>
            <person name="Adamski M."/>
            <person name="Cross I."/>
            <person name="Yadetie F."/>
            <person name="Muffato M."/>
            <person name="Louis A."/>
            <person name="Butcher S."/>
            <person name="Tsagkogeorga G."/>
            <person name="Konrad A."/>
            <person name="Singh S."/>
            <person name="Jensen M.F."/>
            <person name="Cong E.H."/>
            <person name="Eikeseth-Otteraa H."/>
            <person name="Noel B."/>
            <person name="Anthouard V."/>
            <person name="Porcel B.M."/>
            <person name="Kachouri-Lafond R."/>
            <person name="Nishino A."/>
            <person name="Ugolini M."/>
            <person name="Chourrout P."/>
            <person name="Nishida H."/>
            <person name="Aasland R."/>
            <person name="Huzurbazar S."/>
            <person name="Westhof E."/>
            <person name="Delsuc F."/>
            <person name="Lehrach H."/>
            <person name="Reinhardt R."/>
            <person name="Weissenbach J."/>
            <person name="Roy S.W."/>
            <person name="Artiguenave F."/>
            <person name="Postlethwait J.H."/>
            <person name="Manak J.R."/>
            <person name="Thompson E.M."/>
            <person name="Jaillon O."/>
            <person name="Du Pasquier L."/>
            <person name="Boudinot P."/>
            <person name="Liberles D.A."/>
            <person name="Volff J.N."/>
            <person name="Philippe H."/>
            <person name="Lenhard B."/>
            <person name="Roest Crollius H."/>
            <person name="Wincker P."/>
            <person name="Chourrout D."/>
        </authorList>
    </citation>
    <scope>NUCLEOTIDE SEQUENCE [LARGE SCALE GENOMIC DNA]</scope>
</reference>
<dbReference type="SMART" id="SM00320">
    <property type="entry name" value="WD40"/>
    <property type="match status" value="5"/>
</dbReference>
<dbReference type="Gene3D" id="2.130.10.10">
    <property type="entry name" value="YVTN repeat-like/Quinoprotein amine dehydrogenase"/>
    <property type="match status" value="1"/>
</dbReference>
<evidence type="ECO:0000313" key="4">
    <source>
        <dbReference type="EMBL" id="CBY12440.1"/>
    </source>
</evidence>
<dbReference type="SUPFAM" id="SSF50978">
    <property type="entry name" value="WD40 repeat-like"/>
    <property type="match status" value="1"/>
</dbReference>
<dbReference type="Pfam" id="PF00400">
    <property type="entry name" value="WD40"/>
    <property type="match status" value="1"/>
</dbReference>
<keyword evidence="1 3" id="KW-0853">WD repeat</keyword>
<dbReference type="InterPro" id="IPR001680">
    <property type="entry name" value="WD40_rpt"/>
</dbReference>
<name>E4XRM4_OIKDI</name>
<gene>
    <name evidence="4" type="ORF">GSOID_T00001811001</name>
</gene>
<dbReference type="InterPro" id="IPR015943">
    <property type="entry name" value="WD40/YVTN_repeat-like_dom_sf"/>
</dbReference>
<dbReference type="PANTHER" id="PTHR10971">
    <property type="entry name" value="MRNA EXPORT FACTOR AND BUB3"/>
    <property type="match status" value="1"/>
</dbReference>
<dbReference type="InterPro" id="IPR036322">
    <property type="entry name" value="WD40_repeat_dom_sf"/>
</dbReference>